<evidence type="ECO:0000313" key="2">
    <source>
        <dbReference type="Proteomes" id="UP000472270"/>
    </source>
</evidence>
<dbReference type="Proteomes" id="UP000472270">
    <property type="component" value="Unassembled WGS sequence"/>
</dbReference>
<reference evidence="1" key="2">
    <citation type="submission" date="2025-09" db="UniProtKB">
        <authorList>
            <consortium name="Ensembl"/>
        </authorList>
    </citation>
    <scope>IDENTIFICATION</scope>
</reference>
<sequence>MVNTFRPLNLMISDQVELGRLLQLILGCAIVLLFRLCPDYHDFGGICTACGDDSLSGARHAGEGFVLTKIQ</sequence>
<name>A0A673H9J7_9TELE</name>
<dbReference type="Ensembl" id="ENSSRHT00000023201.1">
    <property type="protein sequence ID" value="ENSSRHP00000022513.1"/>
    <property type="gene ID" value="ENSSRHG00000011927.1"/>
</dbReference>
<accession>A0A673H9J7</accession>
<proteinExistence type="predicted"/>
<keyword evidence="2" id="KW-1185">Reference proteome</keyword>
<reference evidence="1" key="1">
    <citation type="submission" date="2025-08" db="UniProtKB">
        <authorList>
            <consortium name="Ensembl"/>
        </authorList>
    </citation>
    <scope>IDENTIFICATION</scope>
</reference>
<dbReference type="AlphaFoldDB" id="A0A673H9J7"/>
<evidence type="ECO:0000313" key="1">
    <source>
        <dbReference type="Ensembl" id="ENSSRHP00000022513.1"/>
    </source>
</evidence>
<organism evidence="1 2">
    <name type="scientific">Sinocyclocheilus rhinocerous</name>
    <dbReference type="NCBI Taxonomy" id="307959"/>
    <lineage>
        <taxon>Eukaryota</taxon>
        <taxon>Metazoa</taxon>
        <taxon>Chordata</taxon>
        <taxon>Craniata</taxon>
        <taxon>Vertebrata</taxon>
        <taxon>Euteleostomi</taxon>
        <taxon>Actinopterygii</taxon>
        <taxon>Neopterygii</taxon>
        <taxon>Teleostei</taxon>
        <taxon>Ostariophysi</taxon>
        <taxon>Cypriniformes</taxon>
        <taxon>Cyprinidae</taxon>
        <taxon>Cyprininae</taxon>
        <taxon>Sinocyclocheilus</taxon>
    </lineage>
</organism>
<protein>
    <submittedName>
        <fullName evidence="1">Uncharacterized protein</fullName>
    </submittedName>
</protein>